<gene>
    <name evidence="1" type="ORF">METZ01_LOCUS178474</name>
</gene>
<organism evidence="1">
    <name type="scientific">marine metagenome</name>
    <dbReference type="NCBI Taxonomy" id="408172"/>
    <lineage>
        <taxon>unclassified sequences</taxon>
        <taxon>metagenomes</taxon>
        <taxon>ecological metagenomes</taxon>
    </lineage>
</organism>
<protein>
    <submittedName>
        <fullName evidence="1">Uncharacterized protein</fullName>
    </submittedName>
</protein>
<dbReference type="AlphaFoldDB" id="A0A382CHT5"/>
<proteinExistence type="predicted"/>
<dbReference type="EMBL" id="UINC01034571">
    <property type="protein sequence ID" value="SVB25620.1"/>
    <property type="molecule type" value="Genomic_DNA"/>
</dbReference>
<sequence length="35" mass="4076">MKKTALNMKGFGLQTNFTAQIVDVGKEFYYFIEKN</sequence>
<evidence type="ECO:0000313" key="1">
    <source>
        <dbReference type="EMBL" id="SVB25620.1"/>
    </source>
</evidence>
<name>A0A382CHT5_9ZZZZ</name>
<reference evidence="1" key="1">
    <citation type="submission" date="2018-05" db="EMBL/GenBank/DDBJ databases">
        <authorList>
            <person name="Lanie J.A."/>
            <person name="Ng W.-L."/>
            <person name="Kazmierczak K.M."/>
            <person name="Andrzejewski T.M."/>
            <person name="Davidsen T.M."/>
            <person name="Wayne K.J."/>
            <person name="Tettelin H."/>
            <person name="Glass J.I."/>
            <person name="Rusch D."/>
            <person name="Podicherti R."/>
            <person name="Tsui H.-C.T."/>
            <person name="Winkler M.E."/>
        </authorList>
    </citation>
    <scope>NUCLEOTIDE SEQUENCE</scope>
</reference>
<accession>A0A382CHT5</accession>